<evidence type="ECO:0000313" key="1">
    <source>
        <dbReference type="EMBL" id="KAJ4981513.1"/>
    </source>
</evidence>
<organism evidence="1 2">
    <name type="scientific">Protea cynaroides</name>
    <dbReference type="NCBI Taxonomy" id="273540"/>
    <lineage>
        <taxon>Eukaryota</taxon>
        <taxon>Viridiplantae</taxon>
        <taxon>Streptophyta</taxon>
        <taxon>Embryophyta</taxon>
        <taxon>Tracheophyta</taxon>
        <taxon>Spermatophyta</taxon>
        <taxon>Magnoliopsida</taxon>
        <taxon>Proteales</taxon>
        <taxon>Proteaceae</taxon>
        <taxon>Protea</taxon>
    </lineage>
</organism>
<dbReference type="Proteomes" id="UP001141806">
    <property type="component" value="Unassembled WGS sequence"/>
</dbReference>
<comment type="caution">
    <text evidence="1">The sequence shown here is derived from an EMBL/GenBank/DDBJ whole genome shotgun (WGS) entry which is preliminary data.</text>
</comment>
<evidence type="ECO:0000313" key="2">
    <source>
        <dbReference type="Proteomes" id="UP001141806"/>
    </source>
</evidence>
<sequence length="99" mass="10633">MVLAMFKTDMIHIGSMWGSVIGHDEGAEAYGYPSGQERERERVAKAAAQVAQVREASEGSSHTKAGKVSTLTSTSMPEAIVFKPLSVIIPPPYESLLGR</sequence>
<dbReference type="EMBL" id="JAMYWD010000001">
    <property type="protein sequence ID" value="KAJ4981513.1"/>
    <property type="molecule type" value="Genomic_DNA"/>
</dbReference>
<accession>A0A9Q0L2X0</accession>
<name>A0A9Q0L2X0_9MAGN</name>
<gene>
    <name evidence="1" type="ORF">NE237_032350</name>
</gene>
<reference evidence="1" key="1">
    <citation type="journal article" date="2023" name="Plant J.">
        <title>The genome of the king protea, Protea cynaroides.</title>
        <authorList>
            <person name="Chang J."/>
            <person name="Duong T.A."/>
            <person name="Schoeman C."/>
            <person name="Ma X."/>
            <person name="Roodt D."/>
            <person name="Barker N."/>
            <person name="Li Z."/>
            <person name="Van de Peer Y."/>
            <person name="Mizrachi E."/>
        </authorList>
    </citation>
    <scope>NUCLEOTIDE SEQUENCE</scope>
    <source>
        <tissue evidence="1">Young leaves</tissue>
    </source>
</reference>
<proteinExistence type="predicted"/>
<protein>
    <submittedName>
        <fullName evidence="1">Uncharacterized protein</fullName>
    </submittedName>
</protein>
<keyword evidence="2" id="KW-1185">Reference proteome</keyword>
<dbReference type="AlphaFoldDB" id="A0A9Q0L2X0"/>